<name>A0A9P1NN37_9PROT</name>
<sequence>MLRDESSEKRAMDHQLRSHLDDVVVAEDALGIITSSSISEGTNSSDSLALLLVAHDIVGILLSRFLLNARAKISGGVLQFSDPLADPVRDPSGDVWLEAARDRPKKTMDRGDVNEGVVPHVCPNLPGGDFGIGDASYALSA</sequence>
<dbReference type="KEGG" id="abs:AZOBR_200010"/>
<organism evidence="1 2">
    <name type="scientific">Azospirillum baldaniorum</name>
    <dbReference type="NCBI Taxonomy" id="1064539"/>
    <lineage>
        <taxon>Bacteria</taxon>
        <taxon>Pseudomonadati</taxon>
        <taxon>Pseudomonadota</taxon>
        <taxon>Alphaproteobacteria</taxon>
        <taxon>Rhodospirillales</taxon>
        <taxon>Azospirillaceae</taxon>
        <taxon>Azospirillum</taxon>
    </lineage>
</organism>
<dbReference type="EMBL" id="HE577327">
    <property type="protein sequence ID" value="CCC99305.1"/>
    <property type="molecule type" value="Genomic_DNA"/>
</dbReference>
<dbReference type="Proteomes" id="UP000007319">
    <property type="component" value="Chromosome"/>
</dbReference>
<dbReference type="AlphaFoldDB" id="A0A9P1NN37"/>
<proteinExistence type="predicted"/>
<reference evidence="1 2" key="1">
    <citation type="journal article" date="2011" name="PLoS Genet.">
        <title>Azospirillum genomes reveal transition of bacteria from aquatic to terrestrial environments.</title>
        <authorList>
            <person name="Wisniewski-Dye F."/>
            <person name="Borziak K."/>
            <person name="Khalsa-Moyers G."/>
            <person name="Alexandre G."/>
            <person name="Sukharnikov L.O."/>
            <person name="Wuichet K."/>
            <person name="Hurst G.B."/>
            <person name="McDonald W.H."/>
            <person name="Robertson J.S."/>
            <person name="Barbe V."/>
            <person name="Calteau A."/>
            <person name="Rouy Z."/>
            <person name="Mangenot S."/>
            <person name="Prigent-Combaret C."/>
            <person name="Normand P."/>
            <person name="Boyer M."/>
            <person name="Siguier P."/>
            <person name="Dessaux Y."/>
            <person name="Elmerich C."/>
            <person name="Condemine G."/>
            <person name="Krishnen G."/>
            <person name="Kennedy I."/>
            <person name="Paterson A.H."/>
            <person name="Gonzalez V."/>
            <person name="Mavingui P."/>
            <person name="Zhulin I.B."/>
        </authorList>
    </citation>
    <scope>NUCLEOTIDE SEQUENCE [LARGE SCALE GENOMIC DNA]</scope>
    <source>
        <strain evidence="1 2">Sp245</strain>
    </source>
</reference>
<evidence type="ECO:0000313" key="2">
    <source>
        <dbReference type="Proteomes" id="UP000007319"/>
    </source>
</evidence>
<gene>
    <name evidence="1" type="ORF">AZOBR_200010</name>
</gene>
<evidence type="ECO:0000313" key="1">
    <source>
        <dbReference type="EMBL" id="CCC99305.1"/>
    </source>
</evidence>
<protein>
    <submittedName>
        <fullName evidence="1">Uncharacterized protein</fullName>
    </submittedName>
</protein>
<accession>A0A9P1NN37</accession>
<keyword evidence="2" id="KW-1185">Reference proteome</keyword>